<sequence>TAEIKPEYPYAFTKYLGEQYVMFWNKVYKIPAVSLRYFNVFGTRARSNNTYGAVFKVFLKQKLENKPLTIVGDGNQTRDFTYVSDIVKANLIAAESDINGEIINIGSEKPHSINYLAKLIGGPVTHIPKRPSEPISTHADITKAKNLLRWKPLVSFEEGVKIMLENIDYWKDTPLWTPDKIKKATKLWFKYLK</sequence>
<dbReference type="Pfam" id="PF01370">
    <property type="entry name" value="Epimerase"/>
    <property type="match status" value="1"/>
</dbReference>
<gene>
    <name evidence="3" type="ORF">S03H2_62574</name>
</gene>
<dbReference type="EMBL" id="BARU01040479">
    <property type="protein sequence ID" value="GAH78163.1"/>
    <property type="molecule type" value="Genomic_DNA"/>
</dbReference>
<comment type="similarity">
    <text evidence="1">Belongs to the NAD(P)-dependent epimerase/dehydratase family.</text>
</comment>
<dbReference type="PANTHER" id="PTHR43000">
    <property type="entry name" value="DTDP-D-GLUCOSE 4,6-DEHYDRATASE-RELATED"/>
    <property type="match status" value="1"/>
</dbReference>
<evidence type="ECO:0000256" key="1">
    <source>
        <dbReference type="ARBA" id="ARBA00007637"/>
    </source>
</evidence>
<protein>
    <recommendedName>
        <fullName evidence="2">NAD-dependent epimerase/dehydratase domain-containing protein</fullName>
    </recommendedName>
</protein>
<dbReference type="AlphaFoldDB" id="X1K7V2"/>
<proteinExistence type="inferred from homology"/>
<dbReference type="Gene3D" id="3.40.50.720">
    <property type="entry name" value="NAD(P)-binding Rossmann-like Domain"/>
    <property type="match status" value="1"/>
</dbReference>
<organism evidence="3">
    <name type="scientific">marine sediment metagenome</name>
    <dbReference type="NCBI Taxonomy" id="412755"/>
    <lineage>
        <taxon>unclassified sequences</taxon>
        <taxon>metagenomes</taxon>
        <taxon>ecological metagenomes</taxon>
    </lineage>
</organism>
<evidence type="ECO:0000313" key="3">
    <source>
        <dbReference type="EMBL" id="GAH78163.1"/>
    </source>
</evidence>
<comment type="caution">
    <text evidence="3">The sequence shown here is derived from an EMBL/GenBank/DDBJ whole genome shotgun (WGS) entry which is preliminary data.</text>
</comment>
<dbReference type="InterPro" id="IPR001509">
    <property type="entry name" value="Epimerase_deHydtase"/>
</dbReference>
<feature type="non-terminal residue" evidence="3">
    <location>
        <position position="1"/>
    </location>
</feature>
<reference evidence="3" key="1">
    <citation type="journal article" date="2014" name="Front. Microbiol.">
        <title>High frequency of phylogenetically diverse reductive dehalogenase-homologous genes in deep subseafloor sedimentary metagenomes.</title>
        <authorList>
            <person name="Kawai M."/>
            <person name="Futagami T."/>
            <person name="Toyoda A."/>
            <person name="Takaki Y."/>
            <person name="Nishi S."/>
            <person name="Hori S."/>
            <person name="Arai W."/>
            <person name="Tsubouchi T."/>
            <person name="Morono Y."/>
            <person name="Uchiyama I."/>
            <person name="Ito T."/>
            <person name="Fujiyama A."/>
            <person name="Inagaki F."/>
            <person name="Takami H."/>
        </authorList>
    </citation>
    <scope>NUCLEOTIDE SEQUENCE</scope>
    <source>
        <strain evidence="3">Expedition CK06-06</strain>
    </source>
</reference>
<dbReference type="SUPFAM" id="SSF51735">
    <property type="entry name" value="NAD(P)-binding Rossmann-fold domains"/>
    <property type="match status" value="1"/>
</dbReference>
<dbReference type="Gene3D" id="3.90.25.10">
    <property type="entry name" value="UDP-galactose 4-epimerase, domain 1"/>
    <property type="match status" value="1"/>
</dbReference>
<name>X1K7V2_9ZZZZ</name>
<dbReference type="InterPro" id="IPR036291">
    <property type="entry name" value="NAD(P)-bd_dom_sf"/>
</dbReference>
<evidence type="ECO:0000259" key="2">
    <source>
        <dbReference type="Pfam" id="PF01370"/>
    </source>
</evidence>
<feature type="domain" description="NAD-dependent epimerase/dehydratase" evidence="2">
    <location>
        <begin position="3"/>
        <end position="106"/>
    </location>
</feature>
<accession>X1K7V2</accession>